<dbReference type="AlphaFoldDB" id="A0A9N9C6I4"/>
<dbReference type="EMBL" id="CAJVPP010002125">
    <property type="protein sequence ID" value="CAG8588210.1"/>
    <property type="molecule type" value="Genomic_DNA"/>
</dbReference>
<gene>
    <name evidence="1" type="ORF">FMOSSE_LOCUS8301</name>
</gene>
<comment type="caution">
    <text evidence="1">The sequence shown here is derived from an EMBL/GenBank/DDBJ whole genome shotgun (WGS) entry which is preliminary data.</text>
</comment>
<dbReference type="Proteomes" id="UP000789375">
    <property type="component" value="Unassembled WGS sequence"/>
</dbReference>
<protein>
    <submittedName>
        <fullName evidence="1">3192_t:CDS:1</fullName>
    </submittedName>
</protein>
<organism evidence="1 2">
    <name type="scientific">Funneliformis mosseae</name>
    <name type="common">Endomycorrhizal fungus</name>
    <name type="synonym">Glomus mosseae</name>
    <dbReference type="NCBI Taxonomy" id="27381"/>
    <lineage>
        <taxon>Eukaryota</taxon>
        <taxon>Fungi</taxon>
        <taxon>Fungi incertae sedis</taxon>
        <taxon>Mucoromycota</taxon>
        <taxon>Glomeromycotina</taxon>
        <taxon>Glomeromycetes</taxon>
        <taxon>Glomerales</taxon>
        <taxon>Glomeraceae</taxon>
        <taxon>Funneliformis</taxon>
    </lineage>
</organism>
<keyword evidence="2" id="KW-1185">Reference proteome</keyword>
<sequence>MAKNSRQLSVFLENTGSLLQELHYGPYSRFWWDFSAEKNIVNFSIRLDQQVKIFLNEHDFFLTIKKGIENLPEYYCKSGQAKAIEASLTKAVSIVYAAIFNNSIQYSDHAIMGWNNETILEILKKDIEFFPVTWLVGKYKIFLYAIGCSSCEKWKYVGSGF</sequence>
<accession>A0A9N9C6I4</accession>
<name>A0A9N9C6I4_FUNMO</name>
<reference evidence="1" key="1">
    <citation type="submission" date="2021-06" db="EMBL/GenBank/DDBJ databases">
        <authorList>
            <person name="Kallberg Y."/>
            <person name="Tangrot J."/>
            <person name="Rosling A."/>
        </authorList>
    </citation>
    <scope>NUCLEOTIDE SEQUENCE</scope>
    <source>
        <strain evidence="1">87-6 pot B 2015</strain>
    </source>
</reference>
<evidence type="ECO:0000313" key="1">
    <source>
        <dbReference type="EMBL" id="CAG8588210.1"/>
    </source>
</evidence>
<proteinExistence type="predicted"/>
<evidence type="ECO:0000313" key="2">
    <source>
        <dbReference type="Proteomes" id="UP000789375"/>
    </source>
</evidence>